<dbReference type="InterPro" id="IPR036388">
    <property type="entry name" value="WH-like_DNA-bd_sf"/>
</dbReference>
<evidence type="ECO:0000313" key="1">
    <source>
        <dbReference type="EMBL" id="PWE56603.1"/>
    </source>
</evidence>
<gene>
    <name evidence="1" type="ORF">DEM27_09535</name>
</gene>
<sequence length="312" mass="35406">MPDNALHHRLLTPPLSREQILNHPLFLTIEVGIARHLVSIHEETPRLARLKASHQKWIMTQMLYALQLERDPLATSTGLTASRLYDVLARYAVVSRNTVASYLAELVAYKFLRDAPDSQDKRKRPLEITDAAARAMYSWFLGHMTCLDRLDGGNRAERCDSDPALFRLGQPYAARALIDDPAWRNLPETVASFIWAESGGMVLHELISRLASDKEHDGKIFLGEISIAEIAQKYAISATNVKRMFAPAEAAGLLGWERPRRRGRLWFSPTFLRDYFHWQSVKFAALDEAVHWAEQQSHDDETSGTPRNHKAG</sequence>
<reference evidence="1 2" key="1">
    <citation type="submission" date="2018-05" db="EMBL/GenBank/DDBJ databases">
        <title>The draft genome of strain NS-104.</title>
        <authorList>
            <person name="Hang P."/>
            <person name="Jiang J."/>
        </authorList>
    </citation>
    <scope>NUCLEOTIDE SEQUENCE [LARGE SCALE GENOMIC DNA]</scope>
    <source>
        <strain evidence="1 2">NS-104</strain>
    </source>
</reference>
<organism evidence="1 2">
    <name type="scientific">Metarhizobium album</name>
    <dbReference type="NCBI Taxonomy" id="2182425"/>
    <lineage>
        <taxon>Bacteria</taxon>
        <taxon>Pseudomonadati</taxon>
        <taxon>Pseudomonadota</taxon>
        <taxon>Alphaproteobacteria</taxon>
        <taxon>Hyphomicrobiales</taxon>
        <taxon>Rhizobiaceae</taxon>
        <taxon>Metarhizobium</taxon>
    </lineage>
</organism>
<dbReference type="OrthoDB" id="7875733at2"/>
<comment type="caution">
    <text evidence="1">The sequence shown here is derived from an EMBL/GenBank/DDBJ whole genome shotgun (WGS) entry which is preliminary data.</text>
</comment>
<dbReference type="Proteomes" id="UP000245252">
    <property type="component" value="Unassembled WGS sequence"/>
</dbReference>
<protein>
    <submittedName>
        <fullName evidence="1">Uncharacterized protein</fullName>
    </submittedName>
</protein>
<proteinExistence type="predicted"/>
<dbReference type="AlphaFoldDB" id="A0A2U2DTF3"/>
<name>A0A2U2DTF3_9HYPH</name>
<evidence type="ECO:0000313" key="2">
    <source>
        <dbReference type="Proteomes" id="UP000245252"/>
    </source>
</evidence>
<keyword evidence="2" id="KW-1185">Reference proteome</keyword>
<dbReference type="InterPro" id="IPR036390">
    <property type="entry name" value="WH_DNA-bd_sf"/>
</dbReference>
<dbReference type="RefSeq" id="WP_109457979.1">
    <property type="nucleotide sequence ID" value="NZ_QFBC01000003.1"/>
</dbReference>
<accession>A0A2U2DTF3</accession>
<dbReference type="SUPFAM" id="SSF46785">
    <property type="entry name" value="Winged helix' DNA-binding domain"/>
    <property type="match status" value="1"/>
</dbReference>
<dbReference type="Gene3D" id="1.10.10.10">
    <property type="entry name" value="Winged helix-like DNA-binding domain superfamily/Winged helix DNA-binding domain"/>
    <property type="match status" value="1"/>
</dbReference>
<dbReference type="EMBL" id="QFBC01000003">
    <property type="protein sequence ID" value="PWE56603.1"/>
    <property type="molecule type" value="Genomic_DNA"/>
</dbReference>